<evidence type="ECO:0000313" key="4">
    <source>
        <dbReference type="Proteomes" id="UP000507470"/>
    </source>
</evidence>
<dbReference type="PROSITE" id="PS50157">
    <property type="entry name" value="ZINC_FINGER_C2H2_2"/>
    <property type="match status" value="1"/>
</dbReference>
<dbReference type="OrthoDB" id="40579at2759"/>
<proteinExistence type="predicted"/>
<reference evidence="3 4" key="1">
    <citation type="submission" date="2020-06" db="EMBL/GenBank/DDBJ databases">
        <authorList>
            <person name="Li R."/>
            <person name="Bekaert M."/>
        </authorList>
    </citation>
    <scope>NUCLEOTIDE SEQUENCE [LARGE SCALE GENOMIC DNA]</scope>
    <source>
        <strain evidence="4">wild</strain>
    </source>
</reference>
<name>A0A6J8CIX7_MYTCO</name>
<keyword evidence="4" id="KW-1185">Reference proteome</keyword>
<keyword evidence="1" id="KW-0862">Zinc</keyword>
<dbReference type="InterPro" id="IPR036236">
    <property type="entry name" value="Znf_C2H2_sf"/>
</dbReference>
<dbReference type="PROSITE" id="PS00028">
    <property type="entry name" value="ZINC_FINGER_C2H2_1"/>
    <property type="match status" value="1"/>
</dbReference>
<accession>A0A6J8CIX7</accession>
<dbReference type="Proteomes" id="UP000507470">
    <property type="component" value="Unassembled WGS sequence"/>
</dbReference>
<evidence type="ECO:0000313" key="3">
    <source>
        <dbReference type="EMBL" id="CAC5395067.1"/>
    </source>
</evidence>
<dbReference type="AlphaFoldDB" id="A0A6J8CIX7"/>
<gene>
    <name evidence="3" type="ORF">MCOR_29775</name>
</gene>
<keyword evidence="1" id="KW-0479">Metal-binding</keyword>
<dbReference type="EMBL" id="CACVKT020005428">
    <property type="protein sequence ID" value="CAC5395067.1"/>
    <property type="molecule type" value="Genomic_DNA"/>
</dbReference>
<organism evidence="3 4">
    <name type="scientific">Mytilus coruscus</name>
    <name type="common">Sea mussel</name>
    <dbReference type="NCBI Taxonomy" id="42192"/>
    <lineage>
        <taxon>Eukaryota</taxon>
        <taxon>Metazoa</taxon>
        <taxon>Spiralia</taxon>
        <taxon>Lophotrochozoa</taxon>
        <taxon>Mollusca</taxon>
        <taxon>Bivalvia</taxon>
        <taxon>Autobranchia</taxon>
        <taxon>Pteriomorphia</taxon>
        <taxon>Mytilida</taxon>
        <taxon>Mytiloidea</taxon>
        <taxon>Mytilidae</taxon>
        <taxon>Mytilinae</taxon>
        <taxon>Mytilus</taxon>
    </lineage>
</organism>
<evidence type="ECO:0000256" key="1">
    <source>
        <dbReference type="PROSITE-ProRule" id="PRU00042"/>
    </source>
</evidence>
<protein>
    <recommendedName>
        <fullName evidence="2">C2H2-type domain-containing protein</fullName>
    </recommendedName>
</protein>
<dbReference type="GO" id="GO:0008270">
    <property type="term" value="F:zinc ion binding"/>
    <property type="evidence" value="ECO:0007669"/>
    <property type="project" value="UniProtKB-KW"/>
</dbReference>
<dbReference type="SUPFAM" id="SSF57667">
    <property type="entry name" value="beta-beta-alpha zinc fingers"/>
    <property type="match status" value="1"/>
</dbReference>
<feature type="domain" description="C2H2-type" evidence="2">
    <location>
        <begin position="169"/>
        <end position="201"/>
    </location>
</feature>
<dbReference type="Gene3D" id="3.30.160.60">
    <property type="entry name" value="Classic Zinc Finger"/>
    <property type="match status" value="1"/>
</dbReference>
<evidence type="ECO:0000259" key="2">
    <source>
        <dbReference type="PROSITE" id="PS50157"/>
    </source>
</evidence>
<keyword evidence="1" id="KW-0863">Zinc-finger</keyword>
<sequence length="414" mass="45750">MTTVEITAPVGGDTRLLALRVTPEQEIAIYAFFQINGWTIVTEEIAKKCENCGIGINGGDDPPTCHICQKAIENAEALMDETNEEENGEMSDTGDIQQNQPTIIQVQDAHGKKIVYVGNAMTVAKQPAPPPPVKTEIVTTNSVGTETRVPQSVAPKIYNVNNSAENRPYKCEHCGKHFRKKSHVVAHNLDVHMCVHSDDLPKYKRKLLMKKKLLEEIEAESSQTFDNPNIETDIITEETIAEVETHIHEAEQAGQIIQVQNVEDHHIKEEQVAEVVTDGQDENSIANSLLTLVEMITSSNQDAHTTTSANGNSHVDLSNVQIDDSAQRQNIIITTSDGTQIQQQDTVMDDGSMQEIKTIFVDEHGREIGTSNENVVITSMGDTQVTTEQVIDSVTGQYVDGNTYVMEVEYVEQQ</sequence>
<dbReference type="InterPro" id="IPR013087">
    <property type="entry name" value="Znf_C2H2_type"/>
</dbReference>